<reference evidence="2 3" key="1">
    <citation type="submission" date="2016-10" db="EMBL/GenBank/DDBJ databases">
        <authorList>
            <person name="de Groot N.N."/>
        </authorList>
    </citation>
    <scope>NUCLEOTIDE SEQUENCE [LARGE SCALE GENOMIC DNA]</scope>
    <source>
        <strain evidence="2 3">CGMCC 1.7659</strain>
    </source>
</reference>
<dbReference type="Proteomes" id="UP000198575">
    <property type="component" value="Unassembled WGS sequence"/>
</dbReference>
<accession>A0A1I4VVC1</accession>
<evidence type="ECO:0000313" key="3">
    <source>
        <dbReference type="Proteomes" id="UP000198575"/>
    </source>
</evidence>
<keyword evidence="3" id="KW-1185">Reference proteome</keyword>
<proteinExistence type="predicted"/>
<gene>
    <name evidence="2" type="ORF">SAMN05216289_10370</name>
</gene>
<name>A0A1I4VVC1_9GAMM</name>
<dbReference type="AlphaFoldDB" id="A0A1I4VVC1"/>
<dbReference type="EMBL" id="FOVF01000003">
    <property type="protein sequence ID" value="SFN04959.1"/>
    <property type="molecule type" value="Genomic_DNA"/>
</dbReference>
<organism evidence="2 3">
    <name type="scientific">Dokdonella immobilis</name>
    <dbReference type="NCBI Taxonomy" id="578942"/>
    <lineage>
        <taxon>Bacteria</taxon>
        <taxon>Pseudomonadati</taxon>
        <taxon>Pseudomonadota</taxon>
        <taxon>Gammaproteobacteria</taxon>
        <taxon>Lysobacterales</taxon>
        <taxon>Rhodanobacteraceae</taxon>
        <taxon>Dokdonella</taxon>
    </lineage>
</organism>
<sequence>MGVLPMRRTRHTYFRGFEPRPPPFAQE</sequence>
<protein>
    <submittedName>
        <fullName evidence="2">Uncharacterized protein</fullName>
    </submittedName>
</protein>
<evidence type="ECO:0000313" key="2">
    <source>
        <dbReference type="EMBL" id="SFN04959.1"/>
    </source>
</evidence>
<evidence type="ECO:0000256" key="1">
    <source>
        <dbReference type="SAM" id="MobiDB-lite"/>
    </source>
</evidence>
<feature type="region of interest" description="Disordered" evidence="1">
    <location>
        <begin position="1"/>
        <end position="27"/>
    </location>
</feature>